<keyword evidence="5 7" id="KW-0378">Hydrolase</keyword>
<dbReference type="GO" id="GO:0004555">
    <property type="term" value="F:alpha,alpha-trehalase activity"/>
    <property type="evidence" value="ECO:0007669"/>
    <property type="project" value="UniProtKB-EC"/>
</dbReference>
<sequence>METHIVEITENTQTYRLARYKSEEDVPRPESYYEDVTVAEEFPENERAKIYQEIRGACESGWDFSSRWFADPNGSQGLGTLVTSSIIPVDLNSLLCRNAATLAAMYKLLGDNENATHYEELHEEFRNAIENLLWDEEQGTWFDYDLESKSRRPSFYLSMAFPLWTDCVVDPASKMNRSLQYLQLNDSVLNSPGGVPISLNPTGQQWDYPNAWAPAVLVLIEALEGGNDTAADVAEKLAQVWVRTIYTAYQNYEALFEKYNVTELGAIGSGGEYSVQEGFGWTNGVLLSLFQQYGETLSPDSENGGSGGSVST</sequence>
<evidence type="ECO:0000256" key="3">
    <source>
        <dbReference type="ARBA" id="ARBA00012757"/>
    </source>
</evidence>
<evidence type="ECO:0000256" key="7">
    <source>
        <dbReference type="RuleBase" id="RU361180"/>
    </source>
</evidence>
<reference evidence="8" key="1">
    <citation type="submission" date="2020-11" db="EMBL/GenBank/DDBJ databases">
        <authorList>
            <person name="Tran Van P."/>
        </authorList>
    </citation>
    <scope>NUCLEOTIDE SEQUENCE</scope>
</reference>
<dbReference type="InterPro" id="IPR001661">
    <property type="entry name" value="Glyco_hydro_37"/>
</dbReference>
<dbReference type="InterPro" id="IPR018232">
    <property type="entry name" value="Glyco_hydro_37_CS"/>
</dbReference>
<dbReference type="InterPro" id="IPR012341">
    <property type="entry name" value="6hp_glycosidase-like_sf"/>
</dbReference>
<evidence type="ECO:0000256" key="2">
    <source>
        <dbReference type="ARBA" id="ARBA00005615"/>
    </source>
</evidence>
<dbReference type="GO" id="GO:0005993">
    <property type="term" value="P:trehalose catabolic process"/>
    <property type="evidence" value="ECO:0007669"/>
    <property type="project" value="TreeGrafter"/>
</dbReference>
<dbReference type="PROSITE" id="PS00928">
    <property type="entry name" value="TREHALASE_2"/>
    <property type="match status" value="1"/>
</dbReference>
<dbReference type="PANTHER" id="PTHR23403:SF1">
    <property type="entry name" value="TREHALASE"/>
    <property type="match status" value="1"/>
</dbReference>
<evidence type="ECO:0000256" key="6">
    <source>
        <dbReference type="ARBA" id="ARBA00023295"/>
    </source>
</evidence>
<dbReference type="Gene3D" id="1.50.10.10">
    <property type="match status" value="1"/>
</dbReference>
<evidence type="ECO:0000256" key="1">
    <source>
        <dbReference type="ARBA" id="ARBA00001576"/>
    </source>
</evidence>
<dbReference type="OrthoDB" id="3542292at2759"/>
<evidence type="ECO:0000256" key="4">
    <source>
        <dbReference type="ARBA" id="ARBA00019905"/>
    </source>
</evidence>
<dbReference type="InterPro" id="IPR008928">
    <property type="entry name" value="6-hairpin_glycosidase_sf"/>
</dbReference>
<comment type="catalytic activity">
    <reaction evidence="1 7">
        <text>alpha,alpha-trehalose + H2O = alpha-D-glucose + beta-D-glucose</text>
        <dbReference type="Rhea" id="RHEA:32675"/>
        <dbReference type="ChEBI" id="CHEBI:15377"/>
        <dbReference type="ChEBI" id="CHEBI:15903"/>
        <dbReference type="ChEBI" id="CHEBI:16551"/>
        <dbReference type="ChEBI" id="CHEBI:17925"/>
        <dbReference type="EC" id="3.2.1.28"/>
    </reaction>
</comment>
<organism evidence="8">
    <name type="scientific">Cyprideis torosa</name>
    <dbReference type="NCBI Taxonomy" id="163714"/>
    <lineage>
        <taxon>Eukaryota</taxon>
        <taxon>Metazoa</taxon>
        <taxon>Ecdysozoa</taxon>
        <taxon>Arthropoda</taxon>
        <taxon>Crustacea</taxon>
        <taxon>Oligostraca</taxon>
        <taxon>Ostracoda</taxon>
        <taxon>Podocopa</taxon>
        <taxon>Podocopida</taxon>
        <taxon>Cytherocopina</taxon>
        <taxon>Cytheroidea</taxon>
        <taxon>Cytherideidae</taxon>
        <taxon>Cyprideis</taxon>
    </lineage>
</organism>
<accession>A0A7R8ZHC6</accession>
<evidence type="ECO:0000313" key="8">
    <source>
        <dbReference type="EMBL" id="CAD7223746.1"/>
    </source>
</evidence>
<dbReference type="Pfam" id="PF01204">
    <property type="entry name" value="Trehalase"/>
    <property type="match status" value="1"/>
</dbReference>
<dbReference type="PANTHER" id="PTHR23403">
    <property type="entry name" value="TREHALASE"/>
    <property type="match status" value="1"/>
</dbReference>
<dbReference type="PRINTS" id="PR00744">
    <property type="entry name" value="GLHYDRLASE37"/>
</dbReference>
<dbReference type="AlphaFoldDB" id="A0A7R8ZHC6"/>
<name>A0A7R8ZHC6_9CRUS</name>
<proteinExistence type="inferred from homology"/>
<dbReference type="SUPFAM" id="SSF48208">
    <property type="entry name" value="Six-hairpin glycosidases"/>
    <property type="match status" value="1"/>
</dbReference>
<comment type="similarity">
    <text evidence="2 7">Belongs to the glycosyl hydrolase 37 family.</text>
</comment>
<protein>
    <recommendedName>
        <fullName evidence="4 7">Trehalase</fullName>
        <ecNumber evidence="3 7">3.2.1.28</ecNumber>
    </recommendedName>
    <alternativeName>
        <fullName evidence="7">Alpha-trehalose glucohydrolase</fullName>
    </alternativeName>
</protein>
<keyword evidence="6 7" id="KW-0326">Glycosidase</keyword>
<gene>
    <name evidence="8" type="ORF">CTOB1V02_LOCUS1726</name>
</gene>
<dbReference type="EC" id="3.2.1.28" evidence="3 7"/>
<dbReference type="EMBL" id="OB660248">
    <property type="protein sequence ID" value="CAD7223746.1"/>
    <property type="molecule type" value="Genomic_DNA"/>
</dbReference>
<evidence type="ECO:0000256" key="5">
    <source>
        <dbReference type="ARBA" id="ARBA00022801"/>
    </source>
</evidence>